<evidence type="ECO:0000313" key="2">
    <source>
        <dbReference type="EMBL" id="MBB4843945.1"/>
    </source>
</evidence>
<dbReference type="PRINTS" id="PR00420">
    <property type="entry name" value="RNGMNOXGNASE"/>
</dbReference>
<keyword evidence="3" id="KW-1185">Reference proteome</keyword>
<dbReference type="PANTHER" id="PTHR42685">
    <property type="entry name" value="GERANYLGERANYL DIPHOSPHATE REDUCTASE"/>
    <property type="match status" value="1"/>
</dbReference>
<dbReference type="RefSeq" id="WP_184299645.1">
    <property type="nucleotide sequence ID" value="NZ_JACHLP010000004.1"/>
</dbReference>
<dbReference type="SUPFAM" id="SSF51905">
    <property type="entry name" value="FAD/NAD(P)-binding domain"/>
    <property type="match status" value="1"/>
</dbReference>
<protein>
    <submittedName>
        <fullName evidence="2">Geranylgeranyl reductase family protein</fullName>
    </submittedName>
</protein>
<dbReference type="PANTHER" id="PTHR42685:SF22">
    <property type="entry name" value="CONDITIONED MEDIUM FACTOR RECEPTOR 1"/>
    <property type="match status" value="1"/>
</dbReference>
<name>A0A840LAW3_9BURK</name>
<reference evidence="2 3" key="1">
    <citation type="submission" date="2020-08" db="EMBL/GenBank/DDBJ databases">
        <title>Functional genomics of gut bacteria from endangered species of beetles.</title>
        <authorList>
            <person name="Carlos-Shanley C."/>
        </authorList>
    </citation>
    <scope>NUCLEOTIDE SEQUENCE [LARGE SCALE GENOMIC DNA]</scope>
    <source>
        <strain evidence="2 3">S00239</strain>
    </source>
</reference>
<dbReference type="InterPro" id="IPR050407">
    <property type="entry name" value="Geranylgeranyl_reductase"/>
</dbReference>
<dbReference type="EMBL" id="JACHLP010000004">
    <property type="protein sequence ID" value="MBB4843945.1"/>
    <property type="molecule type" value="Genomic_DNA"/>
</dbReference>
<dbReference type="Gene3D" id="3.50.50.60">
    <property type="entry name" value="FAD/NAD(P)-binding domain"/>
    <property type="match status" value="1"/>
</dbReference>
<gene>
    <name evidence="2" type="ORF">HNP55_002468</name>
</gene>
<dbReference type="Proteomes" id="UP000562027">
    <property type="component" value="Unassembled WGS sequence"/>
</dbReference>
<dbReference type="InterPro" id="IPR002938">
    <property type="entry name" value="FAD-bd"/>
</dbReference>
<proteinExistence type="predicted"/>
<dbReference type="GO" id="GO:0071949">
    <property type="term" value="F:FAD binding"/>
    <property type="evidence" value="ECO:0007669"/>
    <property type="project" value="InterPro"/>
</dbReference>
<accession>A0A840LAW3</accession>
<organism evidence="2 3">
    <name type="scientific">Roseateles oligotrophus</name>
    <dbReference type="NCBI Taxonomy" id="1769250"/>
    <lineage>
        <taxon>Bacteria</taxon>
        <taxon>Pseudomonadati</taxon>
        <taxon>Pseudomonadota</taxon>
        <taxon>Betaproteobacteria</taxon>
        <taxon>Burkholderiales</taxon>
        <taxon>Sphaerotilaceae</taxon>
        <taxon>Roseateles</taxon>
    </lineage>
</organism>
<dbReference type="Pfam" id="PF01494">
    <property type="entry name" value="FAD_binding_3"/>
    <property type="match status" value="1"/>
</dbReference>
<dbReference type="InterPro" id="IPR036188">
    <property type="entry name" value="FAD/NAD-bd_sf"/>
</dbReference>
<feature type="domain" description="FAD-binding" evidence="1">
    <location>
        <begin position="16"/>
        <end position="173"/>
    </location>
</feature>
<sequence length="413" mass="44597">MPQELNRPASELPTQCEFLVIGAGPAGSACARMLALAGRDVVLVDAQAFPREKTCGDGLVPDALAALQRLGLRETVMARAQKVSHARCIGPSGGAVEVPGEMAVLPRRLLDEILCRAAVNAGARMFAPLRFVSVLQDEQGRVMGAELSSGEQRCELRARWVVLATGAAAPPLQGADLAHRRSPSSIALRGYFELPGLEAELSQLNFVWHPRISHGYGWIFPVGAGVFNVGVAILDSHNVEDERGQRGMKNLNLRHLFAEFCAIHPLARKLVQEGRSLGELKGAPLRCNLDGAALGRPGLLATGEAIGSTYAFTGEGIGKAMETGIHAAEVLLQGQPDAELLQAYAARLELLRPRFQMYRKATSFNRYPRLVDLVIWRAGKSPRLIQSMAGILNETRMPGSLLSWRGVKRLLLG</sequence>
<comment type="caution">
    <text evidence="2">The sequence shown here is derived from an EMBL/GenBank/DDBJ whole genome shotgun (WGS) entry which is preliminary data.</text>
</comment>
<evidence type="ECO:0000259" key="1">
    <source>
        <dbReference type="Pfam" id="PF01494"/>
    </source>
</evidence>
<dbReference type="AlphaFoldDB" id="A0A840LAW3"/>
<evidence type="ECO:0000313" key="3">
    <source>
        <dbReference type="Proteomes" id="UP000562027"/>
    </source>
</evidence>
<dbReference type="PROSITE" id="PS51257">
    <property type="entry name" value="PROKAR_LIPOPROTEIN"/>
    <property type="match status" value="1"/>
</dbReference>